<sequence>MDLHSGLPYWIIRNSLWDYFHPLEKDLSTDVVIVGSGITGALMAHELCHAGIKCCIVDKRSIATGSSAASTALLQYEIDVPLCRMAKIIGEENAATAYHACLQSISDIKRVLEETGVNAGFEQLPSLFYASSAADNKLLEQEHEIRQKHKLPVNLLEKKKIKEEYKVKTPGNALINEASAQMDAYRAATGLLAYHIKESGLKVFTHTSIKECIETSDGCIMTTDRGHKIKCGYVIIATGFEAGQFLPQKIMDLTSTYALVSHPVASEHLWPTHCLIWETADPYLYIRTTDKNRIIVGGEDEKFSDPQRRDSLLRKKTRILERKVRKLFPDLPFETEMVWCGTFSTTKDGLPFIGNWPDKERMFFDLGYGGNGITFSMIGAQIICRQLQGMKDERSGIFGYERIEKYW</sequence>
<reference evidence="2 3" key="2">
    <citation type="journal article" date="2016" name="Genome Biol. Evol.">
        <title>Extensive mobilome-driven genome diversification in mouse gut-associated Bacteroides vulgatus mpk.</title>
        <authorList>
            <person name="Lange A."/>
            <person name="Beier S."/>
            <person name="Steimle A."/>
            <person name="Autenrieth I.B."/>
            <person name="Huson D.H."/>
            <person name="Frick J.S."/>
        </authorList>
    </citation>
    <scope>NUCLEOTIDE SEQUENCE [LARGE SCALE GENOMIC DNA]</scope>
    <source>
        <strain evidence="3">mpk</strain>
    </source>
</reference>
<dbReference type="GeneID" id="75111506"/>
<dbReference type="InterPro" id="IPR036188">
    <property type="entry name" value="FAD/NAD-bd_sf"/>
</dbReference>
<dbReference type="AlphaFoldDB" id="A0A0N7J721"/>
<gene>
    <name evidence="2" type="ORF">BvMPK_1347</name>
</gene>
<dbReference type="PANTHER" id="PTHR13847">
    <property type="entry name" value="SARCOSINE DEHYDROGENASE-RELATED"/>
    <property type="match status" value="1"/>
</dbReference>
<dbReference type="Pfam" id="PF01266">
    <property type="entry name" value="DAO"/>
    <property type="match status" value="1"/>
</dbReference>
<dbReference type="SUPFAM" id="SSF51905">
    <property type="entry name" value="FAD/NAD(P)-binding domain"/>
    <property type="match status" value="1"/>
</dbReference>
<evidence type="ECO:0000313" key="3">
    <source>
        <dbReference type="Proteomes" id="UP000061587"/>
    </source>
</evidence>
<reference evidence="3" key="1">
    <citation type="submission" date="2015-10" db="EMBL/GenBank/DDBJ databases">
        <title>Extensive mobilome-driven genome diversification in gut-associated Bacteroides vulgatus mpk.</title>
        <authorList>
            <person name="Beier S."/>
            <person name="Lange A."/>
            <person name="Huson D.H."/>
            <person name="Frick J.-S."/>
            <person name="Autenrieth I.B."/>
        </authorList>
    </citation>
    <scope>NUCLEOTIDE SEQUENCE [LARGE SCALE GENOMIC DNA]</scope>
    <source>
        <strain evidence="3">mpk</strain>
    </source>
</reference>
<accession>A0A0N7J721</accession>
<name>A0A0N7J721_PHOVU</name>
<dbReference type="PRINTS" id="PR00420">
    <property type="entry name" value="RNGMNOXGNASE"/>
</dbReference>
<dbReference type="Gene3D" id="3.50.50.60">
    <property type="entry name" value="FAD/NAD(P)-binding domain"/>
    <property type="match status" value="1"/>
</dbReference>
<evidence type="ECO:0000259" key="1">
    <source>
        <dbReference type="Pfam" id="PF01266"/>
    </source>
</evidence>
<evidence type="ECO:0000313" key="2">
    <source>
        <dbReference type="EMBL" id="ALK83954.1"/>
    </source>
</evidence>
<feature type="domain" description="FAD dependent oxidoreductase" evidence="1">
    <location>
        <begin position="30"/>
        <end position="384"/>
    </location>
</feature>
<organism evidence="2 3">
    <name type="scientific">Phocaeicola vulgatus</name>
    <name type="common">Bacteroides vulgatus</name>
    <dbReference type="NCBI Taxonomy" id="821"/>
    <lineage>
        <taxon>Bacteria</taxon>
        <taxon>Pseudomonadati</taxon>
        <taxon>Bacteroidota</taxon>
        <taxon>Bacteroidia</taxon>
        <taxon>Bacteroidales</taxon>
        <taxon>Bacteroidaceae</taxon>
        <taxon>Phocaeicola</taxon>
    </lineage>
</organism>
<dbReference type="Proteomes" id="UP000061587">
    <property type="component" value="Chromosome"/>
</dbReference>
<protein>
    <submittedName>
        <fullName evidence="2">Oxidoreductase</fullName>
    </submittedName>
</protein>
<dbReference type="PANTHER" id="PTHR13847:SF201">
    <property type="entry name" value="PUTATIBE OXIDOREDUCTASE"/>
    <property type="match status" value="1"/>
</dbReference>
<dbReference type="GO" id="GO:0005737">
    <property type="term" value="C:cytoplasm"/>
    <property type="evidence" value="ECO:0007669"/>
    <property type="project" value="TreeGrafter"/>
</dbReference>
<dbReference type="EMBL" id="CP013020">
    <property type="protein sequence ID" value="ALK83954.1"/>
    <property type="molecule type" value="Genomic_DNA"/>
</dbReference>
<dbReference type="Gene3D" id="3.30.9.10">
    <property type="entry name" value="D-Amino Acid Oxidase, subunit A, domain 2"/>
    <property type="match status" value="1"/>
</dbReference>
<dbReference type="RefSeq" id="WP_005682953.1">
    <property type="nucleotide sequence ID" value="NZ_JBLWNN010000003.1"/>
</dbReference>
<dbReference type="PATRIC" id="fig|821.40.peg.1594"/>
<dbReference type="InterPro" id="IPR006076">
    <property type="entry name" value="FAD-dep_OxRdtase"/>
</dbReference>
<proteinExistence type="predicted"/>